<keyword evidence="2" id="KW-0472">Membrane</keyword>
<evidence type="ECO:0000313" key="4">
    <source>
        <dbReference type="Proteomes" id="UP000267096"/>
    </source>
</evidence>
<reference evidence="3 4" key="2">
    <citation type="submission" date="2018-11" db="EMBL/GenBank/DDBJ databases">
        <authorList>
            <consortium name="Pathogen Informatics"/>
        </authorList>
    </citation>
    <scope>NUCLEOTIDE SEQUENCE [LARGE SCALE GENOMIC DNA]</scope>
</reference>
<dbReference type="WBParaSite" id="ASIM_0001655701-mRNA-1">
    <property type="protein sequence ID" value="ASIM_0001655701-mRNA-1"/>
    <property type="gene ID" value="ASIM_0001655701"/>
</dbReference>
<evidence type="ECO:0000256" key="1">
    <source>
        <dbReference type="SAM" id="MobiDB-lite"/>
    </source>
</evidence>
<feature type="compositionally biased region" description="Acidic residues" evidence="1">
    <location>
        <begin position="178"/>
        <end position="200"/>
    </location>
</feature>
<feature type="region of interest" description="Disordered" evidence="1">
    <location>
        <begin position="134"/>
        <end position="223"/>
    </location>
</feature>
<dbReference type="EMBL" id="UYRR01032701">
    <property type="protein sequence ID" value="VDK56536.1"/>
    <property type="molecule type" value="Genomic_DNA"/>
</dbReference>
<name>A0A0M3K6G6_ANISI</name>
<evidence type="ECO:0000313" key="3">
    <source>
        <dbReference type="EMBL" id="VDK56536.1"/>
    </source>
</evidence>
<gene>
    <name evidence="3" type="ORF">ASIM_LOCUS15964</name>
</gene>
<feature type="compositionally biased region" description="Basic and acidic residues" evidence="1">
    <location>
        <begin position="160"/>
        <end position="177"/>
    </location>
</feature>
<evidence type="ECO:0000256" key="2">
    <source>
        <dbReference type="SAM" id="Phobius"/>
    </source>
</evidence>
<organism evidence="5">
    <name type="scientific">Anisakis simplex</name>
    <name type="common">Herring worm</name>
    <dbReference type="NCBI Taxonomy" id="6269"/>
    <lineage>
        <taxon>Eukaryota</taxon>
        <taxon>Metazoa</taxon>
        <taxon>Ecdysozoa</taxon>
        <taxon>Nematoda</taxon>
        <taxon>Chromadorea</taxon>
        <taxon>Rhabditida</taxon>
        <taxon>Spirurina</taxon>
        <taxon>Ascaridomorpha</taxon>
        <taxon>Ascaridoidea</taxon>
        <taxon>Anisakidae</taxon>
        <taxon>Anisakis</taxon>
        <taxon>Anisakis simplex complex</taxon>
    </lineage>
</organism>
<proteinExistence type="predicted"/>
<dbReference type="AlphaFoldDB" id="A0A0M3K6G6"/>
<protein>
    <submittedName>
        <fullName evidence="5">Phlebovirus glycoprotein G2 fusion domain-containing protein</fullName>
    </submittedName>
</protein>
<dbReference type="Proteomes" id="UP000267096">
    <property type="component" value="Unassembled WGS sequence"/>
</dbReference>
<feature type="transmembrane region" description="Helical" evidence="2">
    <location>
        <begin position="247"/>
        <end position="267"/>
    </location>
</feature>
<dbReference type="OrthoDB" id="5828794at2759"/>
<sequence>MIPPITGAMHHTVSRDAHQLLATESCVCATDFCNSEKPEITVNEKMKCNTFVTLHVMGTKVSSRNTTCTGEYCFKASIKSKIGHMNEYKTMGCASFIDGAELVEELQPVGCAKFQSEKVTVETCFQTKDRSAIGRARANQEAPPGLRRKTFKKITKTKNKYHEDKEEKDTATDRKEEEKEDEKEEDEGEEEEGENEEKESESDKENDEKESSSKEEEEMINVTSTTSKPVFIFEGPTEASIPEESNATLVFVFVLIMILIVMTGIVWKFGLHKRLFRAKYDTVAGG</sequence>
<reference evidence="5" key="1">
    <citation type="submission" date="2017-02" db="UniProtKB">
        <authorList>
            <consortium name="WormBaseParasite"/>
        </authorList>
    </citation>
    <scope>IDENTIFICATION</scope>
</reference>
<accession>A0A0M3K6G6</accession>
<keyword evidence="2" id="KW-1133">Transmembrane helix</keyword>
<evidence type="ECO:0000313" key="5">
    <source>
        <dbReference type="WBParaSite" id="ASIM_0001655701-mRNA-1"/>
    </source>
</evidence>
<keyword evidence="2" id="KW-0812">Transmembrane</keyword>
<feature type="compositionally biased region" description="Basic residues" evidence="1">
    <location>
        <begin position="146"/>
        <end position="159"/>
    </location>
</feature>
<feature type="compositionally biased region" description="Basic and acidic residues" evidence="1">
    <location>
        <begin position="201"/>
        <end position="214"/>
    </location>
</feature>
<keyword evidence="4" id="KW-1185">Reference proteome</keyword>